<evidence type="ECO:0000256" key="10">
    <source>
        <dbReference type="RuleBase" id="RU000488"/>
    </source>
</evidence>
<reference evidence="11" key="1">
    <citation type="submission" date="2023-01" db="EMBL/GenBank/DDBJ databases">
        <authorList>
            <person name="Piombo E."/>
        </authorList>
    </citation>
    <scope>NUCLEOTIDE SEQUENCE</scope>
</reference>
<keyword evidence="6" id="KW-0496">Mitochondrion</keyword>
<dbReference type="EMBL" id="CABFNP030000426">
    <property type="protein sequence ID" value="CAI6014276.1"/>
    <property type="molecule type" value="Genomic_DNA"/>
</dbReference>
<sequence length="323" mass="35515">MEQLKDSKFVATVSLPESPKQLPRLPNAKIQYPKWFGGSASLFAVVFSHPLDLIKVRHQTAAGTKQSITSTVISVVRTEGIKGLYRGLSASMLRQLTYGSTRFAIYESLKDRALATTKGDKLPMTFLMSASTFSGACGAIVGNPADIANVRMQNDRSLPDNLRKNYRSIFDVLARMAREEGVGGFVRGIIPNAIRSGCMTGCQLGSYDWFKDMLEKVPGMGNGGTATQFSASVLAGLVATTLCNPIDVVKTRIMSGNSNGMSVMNTVTEMTRTEGLRWMLRGWLPSFSRLGPHTVATLLLLEQHKKIYRQYKSEQWRELSSTV</sequence>
<evidence type="ECO:0000256" key="1">
    <source>
        <dbReference type="ARBA" id="ARBA00004141"/>
    </source>
</evidence>
<dbReference type="SUPFAM" id="SSF103506">
    <property type="entry name" value="Mitochondrial carrier"/>
    <property type="match status" value="1"/>
</dbReference>
<dbReference type="Gene3D" id="1.50.40.10">
    <property type="entry name" value="Mitochondrial carrier domain"/>
    <property type="match status" value="1"/>
</dbReference>
<evidence type="ECO:0000256" key="6">
    <source>
        <dbReference type="ARBA" id="ARBA00022792"/>
    </source>
</evidence>
<dbReference type="Proteomes" id="UP001160390">
    <property type="component" value="Unassembled WGS sequence"/>
</dbReference>
<dbReference type="InterPro" id="IPR050391">
    <property type="entry name" value="Mito_Metabolite_Transporter"/>
</dbReference>
<evidence type="ECO:0000256" key="7">
    <source>
        <dbReference type="ARBA" id="ARBA00022989"/>
    </source>
</evidence>
<keyword evidence="6" id="KW-0999">Mitochondrion inner membrane</keyword>
<dbReference type="PANTHER" id="PTHR45618">
    <property type="entry name" value="MITOCHONDRIAL DICARBOXYLATE CARRIER-RELATED"/>
    <property type="match status" value="1"/>
</dbReference>
<dbReference type="InterPro" id="IPR018108">
    <property type="entry name" value="MCP_transmembrane"/>
</dbReference>
<feature type="repeat" description="Solcar" evidence="9">
    <location>
        <begin position="122"/>
        <end position="213"/>
    </location>
</feature>
<evidence type="ECO:0000313" key="12">
    <source>
        <dbReference type="Proteomes" id="UP001160390"/>
    </source>
</evidence>
<evidence type="ECO:0000256" key="2">
    <source>
        <dbReference type="ARBA" id="ARBA00006375"/>
    </source>
</evidence>
<protein>
    <recommendedName>
        <fullName evidence="13">Mitochondrial carrier</fullName>
    </recommendedName>
</protein>
<keyword evidence="7" id="KW-1133">Transmembrane helix</keyword>
<comment type="similarity">
    <text evidence="2 10">Belongs to the mitochondrial carrier (TC 2.A.29) family.</text>
</comment>
<organism evidence="11 12">
    <name type="scientific">Clonostachys chloroleuca</name>
    <dbReference type="NCBI Taxonomy" id="1926264"/>
    <lineage>
        <taxon>Eukaryota</taxon>
        <taxon>Fungi</taxon>
        <taxon>Dikarya</taxon>
        <taxon>Ascomycota</taxon>
        <taxon>Pezizomycotina</taxon>
        <taxon>Sordariomycetes</taxon>
        <taxon>Hypocreomycetidae</taxon>
        <taxon>Hypocreales</taxon>
        <taxon>Bionectriaceae</taxon>
        <taxon>Clonostachys</taxon>
    </lineage>
</organism>
<dbReference type="GO" id="GO:0016020">
    <property type="term" value="C:membrane"/>
    <property type="evidence" value="ECO:0007669"/>
    <property type="project" value="UniProtKB-SubCell"/>
</dbReference>
<keyword evidence="12" id="KW-1185">Reference proteome</keyword>
<comment type="subcellular location">
    <subcellularLocation>
        <location evidence="1">Membrane</location>
        <topology evidence="1">Multi-pass membrane protein</topology>
    </subcellularLocation>
</comment>
<evidence type="ECO:0000256" key="3">
    <source>
        <dbReference type="ARBA" id="ARBA00022448"/>
    </source>
</evidence>
<keyword evidence="8 9" id="KW-0472">Membrane</keyword>
<evidence type="ECO:0000313" key="11">
    <source>
        <dbReference type="EMBL" id="CAI6014276.1"/>
    </source>
</evidence>
<dbReference type="Pfam" id="PF00153">
    <property type="entry name" value="Mito_carr"/>
    <property type="match status" value="3"/>
</dbReference>
<evidence type="ECO:0000256" key="9">
    <source>
        <dbReference type="PROSITE-ProRule" id="PRU00282"/>
    </source>
</evidence>
<proteinExistence type="inferred from homology"/>
<keyword evidence="4 9" id="KW-0812">Transmembrane</keyword>
<keyword evidence="5" id="KW-0677">Repeat</keyword>
<name>A0AA35LPC9_9HYPO</name>
<accession>A0AA35LPC9</accession>
<keyword evidence="3 10" id="KW-0813">Transport</keyword>
<evidence type="ECO:0000256" key="4">
    <source>
        <dbReference type="ARBA" id="ARBA00022692"/>
    </source>
</evidence>
<gene>
    <name evidence="11" type="ORF">CCHLO57077_00011373</name>
</gene>
<dbReference type="InterPro" id="IPR023395">
    <property type="entry name" value="MCP_dom_sf"/>
</dbReference>
<evidence type="ECO:0008006" key="13">
    <source>
        <dbReference type="Google" id="ProtNLM"/>
    </source>
</evidence>
<comment type="caution">
    <text evidence="11">The sequence shown here is derived from an EMBL/GenBank/DDBJ whole genome shotgun (WGS) entry which is preliminary data.</text>
</comment>
<feature type="repeat" description="Solcar" evidence="9">
    <location>
        <begin position="223"/>
        <end position="307"/>
    </location>
</feature>
<evidence type="ECO:0000256" key="8">
    <source>
        <dbReference type="ARBA" id="ARBA00023136"/>
    </source>
</evidence>
<dbReference type="PROSITE" id="PS50920">
    <property type="entry name" value="SOLCAR"/>
    <property type="match status" value="3"/>
</dbReference>
<evidence type="ECO:0000256" key="5">
    <source>
        <dbReference type="ARBA" id="ARBA00022737"/>
    </source>
</evidence>
<dbReference type="AlphaFoldDB" id="A0AA35LPC9"/>
<feature type="repeat" description="Solcar" evidence="9">
    <location>
        <begin position="28"/>
        <end position="112"/>
    </location>
</feature>